<dbReference type="EMBL" id="JAFJZO010000016">
    <property type="protein sequence ID" value="KAG5508845.1"/>
    <property type="molecule type" value="Genomic_DNA"/>
</dbReference>
<evidence type="ECO:0000259" key="2">
    <source>
        <dbReference type="PROSITE" id="PS50802"/>
    </source>
</evidence>
<reference evidence="3 4" key="1">
    <citation type="submission" date="2021-02" db="EMBL/GenBank/DDBJ databases">
        <title>Porcisia hertigi Genome sequencing and assembly.</title>
        <authorList>
            <person name="Almutairi H."/>
            <person name="Gatherer D."/>
        </authorList>
    </citation>
    <scope>NUCLEOTIDE SEQUENCE [LARGE SCALE GENOMIC DNA]</scope>
    <source>
        <strain evidence="3 4">C119</strain>
    </source>
</reference>
<dbReference type="RefSeq" id="XP_067758313.1">
    <property type="nucleotide sequence ID" value="XM_067901311.1"/>
</dbReference>
<feature type="region of interest" description="Disordered" evidence="1">
    <location>
        <begin position="19"/>
        <end position="63"/>
    </location>
</feature>
<dbReference type="InterPro" id="IPR038765">
    <property type="entry name" value="Papain-like_cys_pep_sf"/>
</dbReference>
<evidence type="ECO:0000313" key="3">
    <source>
        <dbReference type="EMBL" id="KAG5508845.1"/>
    </source>
</evidence>
<dbReference type="Gene3D" id="3.90.70.80">
    <property type="match status" value="1"/>
</dbReference>
<dbReference type="SUPFAM" id="SSF54001">
    <property type="entry name" value="Cysteine proteinases"/>
    <property type="match status" value="1"/>
</dbReference>
<dbReference type="PANTHER" id="PTHR12419:SF11">
    <property type="entry name" value="OTU DOMAIN-CONTAINING PROTEIN DDB_G0284757"/>
    <property type="match status" value="1"/>
</dbReference>
<organism evidence="3 4">
    <name type="scientific">Porcisia hertigi</name>
    <dbReference type="NCBI Taxonomy" id="2761500"/>
    <lineage>
        <taxon>Eukaryota</taxon>
        <taxon>Discoba</taxon>
        <taxon>Euglenozoa</taxon>
        <taxon>Kinetoplastea</taxon>
        <taxon>Metakinetoplastina</taxon>
        <taxon>Trypanosomatida</taxon>
        <taxon>Trypanosomatidae</taxon>
        <taxon>Leishmaniinae</taxon>
        <taxon>Porcisia</taxon>
    </lineage>
</organism>
<dbReference type="AlphaFoldDB" id="A0A836INL6"/>
<proteinExistence type="predicted"/>
<dbReference type="GeneID" id="94291388"/>
<keyword evidence="4" id="KW-1185">Reference proteome</keyword>
<protein>
    <recommendedName>
        <fullName evidence="2">OTU domain-containing protein</fullName>
    </recommendedName>
</protein>
<feature type="compositionally biased region" description="Low complexity" evidence="1">
    <location>
        <begin position="297"/>
        <end position="309"/>
    </location>
</feature>
<dbReference type="Pfam" id="PF02338">
    <property type="entry name" value="OTU"/>
    <property type="match status" value="1"/>
</dbReference>
<name>A0A836INL6_9TRYP</name>
<dbReference type="Proteomes" id="UP000674318">
    <property type="component" value="Unassembled WGS sequence"/>
</dbReference>
<feature type="domain" description="OTU" evidence="2">
    <location>
        <begin position="378"/>
        <end position="491"/>
    </location>
</feature>
<comment type="caution">
    <text evidence="3">The sequence shown here is derived from an EMBL/GenBank/DDBJ whole genome shotgun (WGS) entry which is preliminary data.</text>
</comment>
<dbReference type="InterPro" id="IPR003323">
    <property type="entry name" value="OTU_dom"/>
</dbReference>
<feature type="region of interest" description="Disordered" evidence="1">
    <location>
        <begin position="294"/>
        <end position="354"/>
    </location>
</feature>
<sequence>MFNSLVELPVPLTVRPLRLLGGGSSNSKSCPRKHQPPRHAERRRSLESINKSTAGQTNTPDPVVNTVIQVSNDNVARMTNTVPVIPPAPPPPRPTFTILTELDEDGAGAGDLGFTNAGCPTIDGGTAEGAPRRVHQDPLASTQTLLSPLGYSFLCQQTNAEDVAKKTPTHPSQGAHQPSMEGSTDILVPTGSGARPEDMYKCSFNALSHTDFADVAEPTDTSFPSGVPNPVLSIHPWTTTSAGSADSVQHPLRISATPVVPIVPHVTEPSSRKRVAEDMQQLYGGVGAAAGLTSVDSADGSTPASAAAATERDAPSSTPKKKSSKIPFFSSSGAKKATKAEELKRASPPTAAERRLAREQVIRVGVQRLYRRLNELHLDVYRVRNDGNCQFRAISHQLLGSEDYHDIVRSQIVSYMRSARAETFDHYFESPAHADAYYDNLAKLGSWGDELSLRAASDCLYVNIHVLSSEERNCYITYRPSTEHSASAPSFLVDVFKLRERRRAERRLLRAHEFRHPTRSQHSQSSHNAFQGLGQASSLAGPQDSAKGIGTAATMPSDYGCHGRNCGSRAVREKCGNATVAGQTLSVPQGGARGCPPESGQPRLLRPMCAGDITTRPSEGGHNSDDESELDANAIQLALHRRLQHAEIFCSRPLSRRESSSFGALASWSGVGGGDNNHRPATMPLLQPRSNMGVPNRSLHLPAAPAPRPVRGNEDASRGGAANQAAKFCAFGAEVQSLDAATQSVNIFTQKVEPASTPITKDGVDCHTHISTGDATATLLTSAVTPAVPRPLLQPQLQEGAVVMASDAMEATPSVGYMHRVDSFASAPALSSAHLQGDETGEVMLLAPSMHRGRPKGLLSQSFSYMQSANSFTGFADSFSADVSQSSSTALFAFGSGQREASAQSHGSFVPRAAMSSFASGADYGSNLLDGSDAGSEGNQRCSSCYYYFEPRTEPIDIFLSYLYPVHYNSLSVK</sequence>
<gene>
    <name evidence="3" type="ORF">JKF63_05348</name>
</gene>
<feature type="compositionally biased region" description="Polar residues" evidence="1">
    <location>
        <begin position="47"/>
        <end position="63"/>
    </location>
</feature>
<dbReference type="GO" id="GO:0016579">
    <property type="term" value="P:protein deubiquitination"/>
    <property type="evidence" value="ECO:0007669"/>
    <property type="project" value="TreeGrafter"/>
</dbReference>
<dbReference type="PANTHER" id="PTHR12419">
    <property type="entry name" value="OTU DOMAIN CONTAINING PROTEIN"/>
    <property type="match status" value="1"/>
</dbReference>
<evidence type="ECO:0000313" key="4">
    <source>
        <dbReference type="Proteomes" id="UP000674318"/>
    </source>
</evidence>
<dbReference type="OrthoDB" id="246725at2759"/>
<accession>A0A836INL6</accession>
<feature type="compositionally biased region" description="Polar residues" evidence="1">
    <location>
        <begin position="169"/>
        <end position="182"/>
    </location>
</feature>
<dbReference type="GO" id="GO:0004843">
    <property type="term" value="F:cysteine-type deubiquitinase activity"/>
    <property type="evidence" value="ECO:0007669"/>
    <property type="project" value="TreeGrafter"/>
</dbReference>
<feature type="compositionally biased region" description="Basic residues" evidence="1">
    <location>
        <begin position="30"/>
        <end position="42"/>
    </location>
</feature>
<evidence type="ECO:0000256" key="1">
    <source>
        <dbReference type="SAM" id="MobiDB-lite"/>
    </source>
</evidence>
<dbReference type="KEGG" id="phet:94291388"/>
<feature type="region of interest" description="Disordered" evidence="1">
    <location>
        <begin position="163"/>
        <end position="194"/>
    </location>
</feature>
<dbReference type="InterPro" id="IPR050704">
    <property type="entry name" value="Peptidase_C85-like"/>
</dbReference>
<dbReference type="PROSITE" id="PS50802">
    <property type="entry name" value="OTU"/>
    <property type="match status" value="1"/>
</dbReference>